<dbReference type="GO" id="GO:0003677">
    <property type="term" value="F:DNA binding"/>
    <property type="evidence" value="ECO:0007669"/>
    <property type="project" value="UniProtKB-KW"/>
</dbReference>
<keyword evidence="3" id="KW-1185">Reference proteome</keyword>
<feature type="domain" description="HTH marR-type" evidence="1">
    <location>
        <begin position="8"/>
        <end position="144"/>
    </location>
</feature>
<dbReference type="PANTHER" id="PTHR33164">
    <property type="entry name" value="TRANSCRIPTIONAL REGULATOR, MARR FAMILY"/>
    <property type="match status" value="1"/>
</dbReference>
<dbReference type="InterPro" id="IPR039422">
    <property type="entry name" value="MarR/SlyA-like"/>
</dbReference>
<dbReference type="InterPro" id="IPR000835">
    <property type="entry name" value="HTH_MarR-typ"/>
</dbReference>
<dbReference type="SMART" id="SM00347">
    <property type="entry name" value="HTH_MARR"/>
    <property type="match status" value="1"/>
</dbReference>
<reference evidence="2 3" key="1">
    <citation type="submission" date="2023-07" db="EMBL/GenBank/DDBJ databases">
        <title>Sequencing the genomes of 1000 actinobacteria strains.</title>
        <authorList>
            <person name="Klenk H.-P."/>
        </authorList>
    </citation>
    <scope>NUCLEOTIDE SEQUENCE [LARGE SCALE GENOMIC DNA]</scope>
    <source>
        <strain evidence="2 3">DSM 44710</strain>
    </source>
</reference>
<evidence type="ECO:0000313" key="3">
    <source>
        <dbReference type="Proteomes" id="UP001240984"/>
    </source>
</evidence>
<accession>A0ABT9MW92</accession>
<comment type="caution">
    <text evidence="2">The sequence shown here is derived from an EMBL/GenBank/DDBJ whole genome shotgun (WGS) entry which is preliminary data.</text>
</comment>
<dbReference type="InterPro" id="IPR036388">
    <property type="entry name" value="WH-like_DNA-bd_sf"/>
</dbReference>
<dbReference type="PROSITE" id="PS50995">
    <property type="entry name" value="HTH_MARR_2"/>
    <property type="match status" value="1"/>
</dbReference>
<dbReference type="RefSeq" id="WP_306831721.1">
    <property type="nucleotide sequence ID" value="NZ_JAUSRA010000001.1"/>
</dbReference>
<dbReference type="Proteomes" id="UP001240984">
    <property type="component" value="Unassembled WGS sequence"/>
</dbReference>
<dbReference type="SUPFAM" id="SSF46785">
    <property type="entry name" value="Winged helix' DNA-binding domain"/>
    <property type="match status" value="1"/>
</dbReference>
<dbReference type="EMBL" id="JAUSRA010000001">
    <property type="protein sequence ID" value="MDP9795700.1"/>
    <property type="molecule type" value="Genomic_DNA"/>
</dbReference>
<gene>
    <name evidence="2" type="ORF">J2S43_004212</name>
</gene>
<name>A0ABT9MW92_9ACTN</name>
<evidence type="ECO:0000259" key="1">
    <source>
        <dbReference type="PROSITE" id="PS50995"/>
    </source>
</evidence>
<sequence length="149" mass="16202">MDRLTDEEDALWRALAHVVHLLPPALDDDMTRTEGLSMTEFAILHSLAEAPDRSLRMVDLAAAVALSPSRVTRVVGDLTRFGLVRRSRHATDARGSVAVLTEAGVKKAESADPSHADSARRHVFAHIDPADQPAVRRALRQIADALSRG</sequence>
<keyword evidence="2" id="KW-0238">DNA-binding</keyword>
<organism evidence="2 3">
    <name type="scientific">Catenuloplanes nepalensis</name>
    <dbReference type="NCBI Taxonomy" id="587533"/>
    <lineage>
        <taxon>Bacteria</taxon>
        <taxon>Bacillati</taxon>
        <taxon>Actinomycetota</taxon>
        <taxon>Actinomycetes</taxon>
        <taxon>Micromonosporales</taxon>
        <taxon>Micromonosporaceae</taxon>
        <taxon>Catenuloplanes</taxon>
    </lineage>
</organism>
<dbReference type="Gene3D" id="1.10.10.10">
    <property type="entry name" value="Winged helix-like DNA-binding domain superfamily/Winged helix DNA-binding domain"/>
    <property type="match status" value="1"/>
</dbReference>
<evidence type="ECO:0000313" key="2">
    <source>
        <dbReference type="EMBL" id="MDP9795700.1"/>
    </source>
</evidence>
<proteinExistence type="predicted"/>
<dbReference type="InterPro" id="IPR036390">
    <property type="entry name" value="WH_DNA-bd_sf"/>
</dbReference>
<dbReference type="PANTHER" id="PTHR33164:SF99">
    <property type="entry name" value="MARR FAMILY REGULATORY PROTEIN"/>
    <property type="match status" value="1"/>
</dbReference>
<protein>
    <submittedName>
        <fullName evidence="2">DNA-binding MarR family transcriptional regulator</fullName>
    </submittedName>
</protein>
<dbReference type="Pfam" id="PF12802">
    <property type="entry name" value="MarR_2"/>
    <property type="match status" value="1"/>
</dbReference>